<reference evidence="2" key="1">
    <citation type="submission" date="2018-10" db="EMBL/GenBank/DDBJ databases">
        <authorList>
            <person name="Zhou D."/>
        </authorList>
    </citation>
    <scope>NUCLEOTIDE SEQUENCE</scope>
    <source>
        <strain evidence="2">A1966</strain>
        <plasmid evidence="2">pA1966-IMP</plasmid>
    </source>
</reference>
<proteinExistence type="predicted"/>
<name>A0A4V1FWN6_KLEPN</name>
<feature type="region of interest" description="Disordered" evidence="1">
    <location>
        <begin position="1"/>
        <end position="20"/>
    </location>
</feature>
<evidence type="ECO:0000313" key="2">
    <source>
        <dbReference type="EMBL" id="QCS39755.1"/>
    </source>
</evidence>
<dbReference type="AlphaFoldDB" id="A0A4V1FWN6"/>
<keyword evidence="2" id="KW-0614">Plasmid</keyword>
<geneLocation type="plasmid" evidence="2">
    <name>pA1966-IMP</name>
</geneLocation>
<organism evidence="2">
    <name type="scientific">Klebsiella pneumoniae</name>
    <dbReference type="NCBI Taxonomy" id="573"/>
    <lineage>
        <taxon>Bacteria</taxon>
        <taxon>Pseudomonadati</taxon>
        <taxon>Pseudomonadota</taxon>
        <taxon>Gammaproteobacteria</taxon>
        <taxon>Enterobacterales</taxon>
        <taxon>Enterobacteriaceae</taxon>
        <taxon>Klebsiella/Raoultella group</taxon>
        <taxon>Klebsiella</taxon>
        <taxon>Klebsiella pneumoniae complex</taxon>
    </lineage>
</organism>
<accession>A0A4V1FWN6</accession>
<feature type="compositionally biased region" description="Basic residues" evidence="1">
    <location>
        <begin position="1"/>
        <end position="13"/>
    </location>
</feature>
<sequence length="46" mass="5292">MSKNRKAKCRKKGNKGDTKMLNTHTLPFSILLKHLPGLLSHERIHI</sequence>
<dbReference type="EMBL" id="MK036889">
    <property type="protein sequence ID" value="QCS39755.1"/>
    <property type="molecule type" value="Genomic_DNA"/>
</dbReference>
<protein>
    <submittedName>
        <fullName evidence="2">Uncharacterized protein</fullName>
    </submittedName>
</protein>
<evidence type="ECO:0000256" key="1">
    <source>
        <dbReference type="SAM" id="MobiDB-lite"/>
    </source>
</evidence>